<keyword evidence="1" id="KW-0472">Membrane</keyword>
<organism evidence="2 3">
    <name type="scientific">Candidatus Desulfolinea nitratireducens</name>
    <dbReference type="NCBI Taxonomy" id="2841698"/>
    <lineage>
        <taxon>Bacteria</taxon>
        <taxon>Bacillati</taxon>
        <taxon>Chloroflexota</taxon>
        <taxon>Anaerolineae</taxon>
        <taxon>Anaerolineales</taxon>
        <taxon>Anaerolineales incertae sedis</taxon>
        <taxon>Candidatus Desulfolinea</taxon>
    </lineage>
</organism>
<evidence type="ECO:0000256" key="1">
    <source>
        <dbReference type="SAM" id="Phobius"/>
    </source>
</evidence>
<name>A0A8J6NMJ2_9CHLR</name>
<feature type="transmembrane region" description="Helical" evidence="1">
    <location>
        <begin position="110"/>
        <end position="129"/>
    </location>
</feature>
<proteinExistence type="predicted"/>
<dbReference type="Proteomes" id="UP000614469">
    <property type="component" value="Unassembled WGS sequence"/>
</dbReference>
<keyword evidence="1" id="KW-0812">Transmembrane</keyword>
<keyword evidence="1" id="KW-1133">Transmembrane helix</keyword>
<sequence length="209" mass="22426">MKLTLVRWIIFNIFLFAFGIGLGAAHYPVDFDGLRCPAYEGNTLAECFQFGAFLGTISGLVIGIGQGVFLRKQLSWSRNQILAWVAATTAAFALGHAIGDSGPVPQALPWSALGLGLVSGLILGILQWLALRGKIENASRWVWSSTIGFGIGLGVVGIAAAVLLDANRNSIFHWHTLFDLLLFIALDGLFVGGIWAALTGRVLFTRQAQ</sequence>
<reference evidence="2 3" key="1">
    <citation type="submission" date="2020-08" db="EMBL/GenBank/DDBJ databases">
        <title>Bridging the membrane lipid divide: bacteria of the FCB group superphylum have the potential to synthesize archaeal ether lipids.</title>
        <authorList>
            <person name="Villanueva L."/>
            <person name="Von Meijenfeldt F.A.B."/>
            <person name="Westbye A.B."/>
            <person name="Yadav S."/>
            <person name="Hopmans E.C."/>
            <person name="Dutilh B.E."/>
            <person name="Sinninghe Damste J.S."/>
        </authorList>
    </citation>
    <scope>NUCLEOTIDE SEQUENCE [LARGE SCALE GENOMIC DNA]</scope>
    <source>
        <strain evidence="2">NIOZ-UU36</strain>
    </source>
</reference>
<dbReference type="EMBL" id="JACNJN010000172">
    <property type="protein sequence ID" value="MBC8336572.1"/>
    <property type="molecule type" value="Genomic_DNA"/>
</dbReference>
<dbReference type="AlphaFoldDB" id="A0A8J6NMJ2"/>
<gene>
    <name evidence="2" type="ORF">H8E29_15020</name>
</gene>
<comment type="caution">
    <text evidence="2">The sequence shown here is derived from an EMBL/GenBank/DDBJ whole genome shotgun (WGS) entry which is preliminary data.</text>
</comment>
<protein>
    <submittedName>
        <fullName evidence="2">Uncharacterized protein</fullName>
    </submittedName>
</protein>
<evidence type="ECO:0000313" key="2">
    <source>
        <dbReference type="EMBL" id="MBC8336572.1"/>
    </source>
</evidence>
<feature type="transmembrane region" description="Helical" evidence="1">
    <location>
        <begin position="141"/>
        <end position="164"/>
    </location>
</feature>
<evidence type="ECO:0000313" key="3">
    <source>
        <dbReference type="Proteomes" id="UP000614469"/>
    </source>
</evidence>
<feature type="transmembrane region" description="Helical" evidence="1">
    <location>
        <begin position="48"/>
        <end position="69"/>
    </location>
</feature>
<feature type="transmembrane region" description="Helical" evidence="1">
    <location>
        <begin position="9"/>
        <end position="28"/>
    </location>
</feature>
<accession>A0A8J6NMJ2</accession>
<feature type="transmembrane region" description="Helical" evidence="1">
    <location>
        <begin position="176"/>
        <end position="198"/>
    </location>
</feature>
<feature type="transmembrane region" description="Helical" evidence="1">
    <location>
        <begin position="81"/>
        <end position="98"/>
    </location>
</feature>